<dbReference type="GO" id="GO:0008831">
    <property type="term" value="F:dTDP-4-dehydrorhamnose reductase activity"/>
    <property type="evidence" value="ECO:0007669"/>
    <property type="project" value="UniProtKB-EC"/>
</dbReference>
<dbReference type="GO" id="GO:0019305">
    <property type="term" value="P:dTDP-rhamnose biosynthetic process"/>
    <property type="evidence" value="ECO:0007669"/>
    <property type="project" value="TreeGrafter"/>
</dbReference>
<dbReference type="PANTHER" id="PTHR10491">
    <property type="entry name" value="DTDP-4-DEHYDRORHAMNOSE REDUCTASE"/>
    <property type="match status" value="1"/>
</dbReference>
<reference evidence="5 6" key="1">
    <citation type="submission" date="2020-03" db="EMBL/GenBank/DDBJ databases">
        <title>Chryseoglobus sp. isolated from a deep-sea seamount.</title>
        <authorList>
            <person name="Zhang D.-C."/>
        </authorList>
    </citation>
    <scope>NUCLEOTIDE SEQUENCE [LARGE SCALE GENOMIC DNA]</scope>
    <source>
        <strain evidence="5 6">KN1116</strain>
    </source>
</reference>
<dbReference type="Pfam" id="PF04321">
    <property type="entry name" value="RmlD_sub_bind"/>
    <property type="match status" value="1"/>
</dbReference>
<name>A0A9E5JL98_9MICO</name>
<evidence type="ECO:0000313" key="6">
    <source>
        <dbReference type="Proteomes" id="UP000818266"/>
    </source>
</evidence>
<dbReference type="InterPro" id="IPR005913">
    <property type="entry name" value="dTDP_dehydrorham_reduct"/>
</dbReference>
<evidence type="ECO:0000259" key="4">
    <source>
        <dbReference type="Pfam" id="PF04321"/>
    </source>
</evidence>
<dbReference type="Gene3D" id="3.40.50.720">
    <property type="entry name" value="NAD(P)-binding Rossmann-like Domain"/>
    <property type="match status" value="1"/>
</dbReference>
<gene>
    <name evidence="5" type="primary">rfbD</name>
    <name evidence="5" type="ORF">FK219_005335</name>
</gene>
<organism evidence="5 6">
    <name type="scientific">Microcella pacifica</name>
    <dbReference type="NCBI Taxonomy" id="2591847"/>
    <lineage>
        <taxon>Bacteria</taxon>
        <taxon>Bacillati</taxon>
        <taxon>Actinomycetota</taxon>
        <taxon>Actinomycetes</taxon>
        <taxon>Micrococcales</taxon>
        <taxon>Microbacteriaceae</taxon>
        <taxon>Microcella</taxon>
    </lineage>
</organism>
<dbReference type="NCBIfam" id="TIGR01214">
    <property type="entry name" value="rmlD"/>
    <property type="match status" value="1"/>
</dbReference>
<comment type="function">
    <text evidence="2">Catalyzes the reduction of dTDP-6-deoxy-L-lyxo-4-hexulose to yield dTDP-L-rhamnose.</text>
</comment>
<evidence type="ECO:0000256" key="1">
    <source>
        <dbReference type="ARBA" id="ARBA00010944"/>
    </source>
</evidence>
<comment type="similarity">
    <text evidence="1 2">Belongs to the dTDP-4-dehydrorhamnose reductase family.</text>
</comment>
<dbReference type="CDD" id="cd05254">
    <property type="entry name" value="dTDP_HR_like_SDR_e"/>
    <property type="match status" value="1"/>
</dbReference>
<dbReference type="EMBL" id="VIKT02000006">
    <property type="protein sequence ID" value="NHF62663.1"/>
    <property type="molecule type" value="Genomic_DNA"/>
</dbReference>
<dbReference type="RefSeq" id="WP_152582346.1">
    <property type="nucleotide sequence ID" value="NZ_VIKT02000006.1"/>
</dbReference>
<dbReference type="OrthoDB" id="9803892at2"/>
<dbReference type="GO" id="GO:0005829">
    <property type="term" value="C:cytosol"/>
    <property type="evidence" value="ECO:0007669"/>
    <property type="project" value="TreeGrafter"/>
</dbReference>
<comment type="pathway">
    <text evidence="2">Carbohydrate biosynthesis; dTDP-L-rhamnose biosynthesis.</text>
</comment>
<dbReference type="Gene3D" id="3.90.25.10">
    <property type="entry name" value="UDP-galactose 4-epimerase, domain 1"/>
    <property type="match status" value="1"/>
</dbReference>
<dbReference type="Proteomes" id="UP000818266">
    <property type="component" value="Unassembled WGS sequence"/>
</dbReference>
<evidence type="ECO:0000256" key="3">
    <source>
        <dbReference type="SAM" id="MobiDB-lite"/>
    </source>
</evidence>
<evidence type="ECO:0000313" key="5">
    <source>
        <dbReference type="EMBL" id="NHF62663.1"/>
    </source>
</evidence>
<accession>A0A9E5JL98</accession>
<dbReference type="EC" id="1.1.1.133" evidence="2"/>
<keyword evidence="2 5" id="KW-0560">Oxidoreductase</keyword>
<dbReference type="InterPro" id="IPR029903">
    <property type="entry name" value="RmlD-like-bd"/>
</dbReference>
<dbReference type="AlphaFoldDB" id="A0A9E5JL98"/>
<feature type="domain" description="RmlD-like substrate binding" evidence="4">
    <location>
        <begin position="3"/>
        <end position="281"/>
    </location>
</feature>
<proteinExistence type="inferred from homology"/>
<feature type="compositionally biased region" description="Basic and acidic residues" evidence="3">
    <location>
        <begin position="129"/>
        <end position="138"/>
    </location>
</feature>
<protein>
    <recommendedName>
        <fullName evidence="2">dTDP-4-dehydrorhamnose reductase</fullName>
        <ecNumber evidence="2">1.1.1.133</ecNumber>
    </recommendedName>
</protein>
<dbReference type="InterPro" id="IPR036291">
    <property type="entry name" value="NAD(P)-bd_dom_sf"/>
</dbReference>
<dbReference type="PANTHER" id="PTHR10491:SF4">
    <property type="entry name" value="METHIONINE ADENOSYLTRANSFERASE 2 SUBUNIT BETA"/>
    <property type="match status" value="1"/>
</dbReference>
<keyword evidence="2" id="KW-0521">NADP</keyword>
<evidence type="ECO:0000256" key="2">
    <source>
        <dbReference type="RuleBase" id="RU364082"/>
    </source>
</evidence>
<feature type="region of interest" description="Disordered" evidence="3">
    <location>
        <begin position="111"/>
        <end position="138"/>
    </location>
</feature>
<keyword evidence="6" id="KW-1185">Reference proteome</keyword>
<comment type="caution">
    <text evidence="5">The sequence shown here is derived from an EMBL/GenBank/DDBJ whole genome shotgun (WGS) entry which is preliminary data.</text>
</comment>
<sequence>MTRYLITGAHGSLGRDLQATVAVAPGTRSVTALGRAELDITDPAACRAVVADHDVVLNAAAYTAVDAAEDDEEAAHLVNAIGAENLAAASRTAGAVLVQYSTDYVFDGRQTEPYAEDTPHSPVSAYGRTKAEGERRARAAHPDGTIVLRTAWLYGEHGPSFVRTMMRLYRERGTLAVVDDQHGQPTWTRDLADQTIRMLDSGLRSATLHGTNSGATSWHGFAQAIVENLGGDPADVTPVTSADYPRRAPRPANSVLSHDGWQQHGLTPMRAWRPALDSAMTTAGWMT</sequence>
<dbReference type="SUPFAM" id="SSF51735">
    <property type="entry name" value="NAD(P)-binding Rossmann-fold domains"/>
    <property type="match status" value="1"/>
</dbReference>
<feature type="region of interest" description="Disordered" evidence="3">
    <location>
        <begin position="237"/>
        <end position="260"/>
    </location>
</feature>